<dbReference type="CDD" id="cd06168">
    <property type="entry name" value="LSMD1"/>
    <property type="match status" value="1"/>
</dbReference>
<dbReference type="InterPro" id="IPR034110">
    <property type="entry name" value="LSMD1_Sm"/>
</dbReference>
<evidence type="ECO:0000313" key="1">
    <source>
        <dbReference type="EMBL" id="TMW97832.1"/>
    </source>
</evidence>
<dbReference type="SUPFAM" id="SSF50182">
    <property type="entry name" value="Sm-like ribonucleoproteins"/>
    <property type="match status" value="1"/>
</dbReference>
<dbReference type="AlphaFoldDB" id="A0A6N2BQN2"/>
<organism evidence="1">
    <name type="scientific">Solanum chilense</name>
    <name type="common">Tomato</name>
    <name type="synonym">Lycopersicon chilense</name>
    <dbReference type="NCBI Taxonomy" id="4083"/>
    <lineage>
        <taxon>Eukaryota</taxon>
        <taxon>Viridiplantae</taxon>
        <taxon>Streptophyta</taxon>
        <taxon>Embryophyta</taxon>
        <taxon>Tracheophyta</taxon>
        <taxon>Spermatophyta</taxon>
        <taxon>Magnoliopsida</taxon>
        <taxon>eudicotyledons</taxon>
        <taxon>Gunneridae</taxon>
        <taxon>Pentapetalae</taxon>
        <taxon>asterids</taxon>
        <taxon>lamiids</taxon>
        <taxon>Solanales</taxon>
        <taxon>Solanaceae</taxon>
        <taxon>Solanoideae</taxon>
        <taxon>Solaneae</taxon>
        <taxon>Solanum</taxon>
        <taxon>Solanum subgen. Lycopersicon</taxon>
    </lineage>
</organism>
<proteinExistence type="predicted"/>
<dbReference type="InterPro" id="IPR010920">
    <property type="entry name" value="LSM_dom_sf"/>
</dbReference>
<dbReference type="InterPro" id="IPR050914">
    <property type="entry name" value="snRNP_SmB/NAA38-like"/>
</dbReference>
<accession>A0A6N2BQN2</accession>
<feature type="non-terminal residue" evidence="1">
    <location>
        <position position="1"/>
    </location>
</feature>
<comment type="caution">
    <text evidence="1">The sequence shown here is derived from an EMBL/GenBank/DDBJ whole genome shotgun (WGS) entry which is preliminary data.</text>
</comment>
<sequence>IRDAAHIFGASFLRKFCKFKLLCKEANNSKYVAHVKKLLYRRMLFGTSDERFFLGTFYYNDKQGNIILQDAVKYRSTRRSAPSPMEQRVLCLILIPYSCRKTGHVDSSINELLYLRSLREQKS</sequence>
<dbReference type="EMBL" id="RXGB01001710">
    <property type="protein sequence ID" value="TMW97832.1"/>
    <property type="molecule type" value="Genomic_DNA"/>
</dbReference>
<dbReference type="Gene3D" id="2.30.30.100">
    <property type="match status" value="1"/>
</dbReference>
<dbReference type="PANTHER" id="PTHR10701">
    <property type="entry name" value="SMALL NUCLEAR RIBONUCLEOPROTEIN-ASSOCIATED PROTEIN B AND N"/>
    <property type="match status" value="1"/>
</dbReference>
<dbReference type="GO" id="GO:0031417">
    <property type="term" value="C:NatC complex"/>
    <property type="evidence" value="ECO:0007669"/>
    <property type="project" value="InterPro"/>
</dbReference>
<gene>
    <name evidence="1" type="ORF">EJD97_004923</name>
</gene>
<protein>
    <recommendedName>
        <fullName evidence="2">LSM domain-containing protein</fullName>
    </recommendedName>
</protein>
<dbReference type="PANTHER" id="PTHR10701:SF5">
    <property type="entry name" value="N-ALPHA-ACETYLTRANSFERASE 38, NATC AUXILIARY SUBUNIT"/>
    <property type="match status" value="1"/>
</dbReference>
<evidence type="ECO:0008006" key="2">
    <source>
        <dbReference type="Google" id="ProtNLM"/>
    </source>
</evidence>
<name>A0A6N2BQN2_SOLCI</name>
<reference evidence="1" key="1">
    <citation type="submission" date="2019-05" db="EMBL/GenBank/DDBJ databases">
        <title>The de novo reference genome and transcriptome assemblies of the wild tomato species Solanum chilense.</title>
        <authorList>
            <person name="Stam R."/>
            <person name="Nosenko T."/>
            <person name="Hoerger A.C."/>
            <person name="Stephan W."/>
            <person name="Seidel M.A."/>
            <person name="Kuhn J.M.M."/>
            <person name="Haberer G."/>
            <person name="Tellier A."/>
        </authorList>
    </citation>
    <scope>NUCLEOTIDE SEQUENCE</scope>
    <source>
        <tissue evidence="1">Mature leaves</tissue>
    </source>
</reference>